<proteinExistence type="predicted"/>
<dbReference type="EMBL" id="VTOW01000001">
    <property type="protein sequence ID" value="NKE69960.1"/>
    <property type="molecule type" value="Genomic_DNA"/>
</dbReference>
<sequence length="236" mass="26223">MFKQAVQVRSLPFSHFQPKAAAVQVPKLNAPATAEVGEAMIATENIYTRPAIELAEPVIHSVMLTPLDPRTLKIPVGKLVAAGYTEDGSGVFYQSLTPPTLENTGDIRELFSKQKPIIRGGILVQGQDKPPAYYYHSPFSDLPVAEPDPSIKYITATKVEWEQGSFRKELIYNGRSGNSIKLLYREFKDDFARPAYSQEVTYDFSEGETFGFKGARFKVTDASNIGISYVVLKHLD</sequence>
<gene>
    <name evidence="1" type="ORF">MNODULE_04285</name>
</gene>
<evidence type="ECO:0000313" key="2">
    <source>
        <dbReference type="Proteomes" id="UP000534783"/>
    </source>
</evidence>
<protein>
    <submittedName>
        <fullName evidence="1">Uncharacterized protein</fullName>
    </submittedName>
</protein>
<keyword evidence="2" id="KW-1185">Reference proteome</keyword>
<organism evidence="1 2">
    <name type="scientific">Candidatus Manganitrophus noduliformans</name>
    <dbReference type="NCBI Taxonomy" id="2606439"/>
    <lineage>
        <taxon>Bacteria</taxon>
        <taxon>Pseudomonadati</taxon>
        <taxon>Nitrospirota</taxon>
        <taxon>Nitrospiria</taxon>
        <taxon>Candidatus Troglogloeales</taxon>
        <taxon>Candidatus Manganitrophaceae</taxon>
        <taxon>Candidatus Manganitrophus</taxon>
    </lineage>
</organism>
<evidence type="ECO:0000313" key="1">
    <source>
        <dbReference type="EMBL" id="NKE69960.1"/>
    </source>
</evidence>
<dbReference type="Proteomes" id="UP000534783">
    <property type="component" value="Unassembled WGS sequence"/>
</dbReference>
<accession>A0A7X6DMN3</accession>
<reference evidence="1 2" key="1">
    <citation type="journal article" date="2020" name="Nature">
        <title>Bacterial chemolithoautotrophy via manganese oxidation.</title>
        <authorList>
            <person name="Yu H."/>
            <person name="Leadbetter J.R."/>
        </authorList>
    </citation>
    <scope>NUCLEOTIDE SEQUENCE [LARGE SCALE GENOMIC DNA]</scope>
    <source>
        <strain evidence="1 2">Mn-1</strain>
    </source>
</reference>
<dbReference type="AlphaFoldDB" id="A0A7X6DMN3"/>
<dbReference type="RefSeq" id="WP_168058237.1">
    <property type="nucleotide sequence ID" value="NZ_VTOW01000001.1"/>
</dbReference>
<name>A0A7X6DMN3_9BACT</name>
<comment type="caution">
    <text evidence="1">The sequence shown here is derived from an EMBL/GenBank/DDBJ whole genome shotgun (WGS) entry which is preliminary data.</text>
</comment>